<dbReference type="GO" id="GO:0003964">
    <property type="term" value="F:RNA-directed DNA polymerase activity"/>
    <property type="evidence" value="ECO:0007669"/>
    <property type="project" value="UniProtKB-KW"/>
</dbReference>
<proteinExistence type="predicted"/>
<keyword evidence="1" id="KW-0695">RNA-directed DNA polymerase</keyword>
<dbReference type="AlphaFoldDB" id="A0A5B6WGL5"/>
<keyword evidence="1" id="KW-0808">Transferase</keyword>
<protein>
    <submittedName>
        <fullName evidence="1">RNA-directed DNA polymerase</fullName>
    </submittedName>
</protein>
<reference evidence="2" key="1">
    <citation type="journal article" date="2019" name="Plant Biotechnol. J.">
        <title>Genome sequencing of the Australian wild diploid species Gossypium australe highlights disease resistance and delayed gland morphogenesis.</title>
        <authorList>
            <person name="Cai Y."/>
            <person name="Cai X."/>
            <person name="Wang Q."/>
            <person name="Wang P."/>
            <person name="Zhang Y."/>
            <person name="Cai C."/>
            <person name="Xu Y."/>
            <person name="Wang K."/>
            <person name="Zhou Z."/>
            <person name="Wang C."/>
            <person name="Geng S."/>
            <person name="Li B."/>
            <person name="Dong Q."/>
            <person name="Hou Y."/>
            <person name="Wang H."/>
            <person name="Ai P."/>
            <person name="Liu Z."/>
            <person name="Yi F."/>
            <person name="Sun M."/>
            <person name="An G."/>
            <person name="Cheng J."/>
            <person name="Zhang Y."/>
            <person name="Shi Q."/>
            <person name="Xie Y."/>
            <person name="Shi X."/>
            <person name="Chang Y."/>
            <person name="Huang F."/>
            <person name="Chen Y."/>
            <person name="Hong S."/>
            <person name="Mi L."/>
            <person name="Sun Q."/>
            <person name="Zhang L."/>
            <person name="Zhou B."/>
            <person name="Peng R."/>
            <person name="Zhang X."/>
            <person name="Liu F."/>
        </authorList>
    </citation>
    <scope>NUCLEOTIDE SEQUENCE [LARGE SCALE GENOMIC DNA]</scope>
    <source>
        <strain evidence="2">cv. PA1801</strain>
    </source>
</reference>
<keyword evidence="1" id="KW-0548">Nucleotidyltransferase</keyword>
<dbReference type="OrthoDB" id="1932527at2759"/>
<sequence>MRGLHQGDPLSPYLFLICSEDLSSLMRLAAREGSLKGVKVCQKGPLITHLLFATTAFFLGTQQLGETIILKRYYKNMKYVQINVLTLKSQWHILAQMSLSKFENKLLAYREFKPLKTQRKSRFTQYGRLVRLEGGALDSCRLFQPTLWHVFITKITVQRIGKYYEPILVAKKSCKTWNPLVRME</sequence>
<keyword evidence="2" id="KW-1185">Reference proteome</keyword>
<accession>A0A5B6WGL5</accession>
<organism evidence="1 2">
    <name type="scientific">Gossypium australe</name>
    <dbReference type="NCBI Taxonomy" id="47621"/>
    <lineage>
        <taxon>Eukaryota</taxon>
        <taxon>Viridiplantae</taxon>
        <taxon>Streptophyta</taxon>
        <taxon>Embryophyta</taxon>
        <taxon>Tracheophyta</taxon>
        <taxon>Spermatophyta</taxon>
        <taxon>Magnoliopsida</taxon>
        <taxon>eudicotyledons</taxon>
        <taxon>Gunneridae</taxon>
        <taxon>Pentapetalae</taxon>
        <taxon>rosids</taxon>
        <taxon>malvids</taxon>
        <taxon>Malvales</taxon>
        <taxon>Malvaceae</taxon>
        <taxon>Malvoideae</taxon>
        <taxon>Gossypium</taxon>
    </lineage>
</organism>
<dbReference type="Proteomes" id="UP000325315">
    <property type="component" value="Unassembled WGS sequence"/>
</dbReference>
<dbReference type="EMBL" id="SMMG02000003">
    <property type="protein sequence ID" value="KAA3480919.1"/>
    <property type="molecule type" value="Genomic_DNA"/>
</dbReference>
<comment type="caution">
    <text evidence="1">The sequence shown here is derived from an EMBL/GenBank/DDBJ whole genome shotgun (WGS) entry which is preliminary data.</text>
</comment>
<evidence type="ECO:0000313" key="2">
    <source>
        <dbReference type="Proteomes" id="UP000325315"/>
    </source>
</evidence>
<evidence type="ECO:0000313" key="1">
    <source>
        <dbReference type="EMBL" id="KAA3480919.1"/>
    </source>
</evidence>
<gene>
    <name evidence="1" type="ORF">EPI10_021324</name>
</gene>
<name>A0A5B6WGL5_9ROSI</name>